<feature type="domain" description="EVE" evidence="1">
    <location>
        <begin position="29"/>
        <end position="173"/>
    </location>
</feature>
<organism evidence="2 3">
    <name type="scientific">Candidatus Nitrosymbiomonas proteolyticus</name>
    <dbReference type="NCBI Taxonomy" id="2608984"/>
    <lineage>
        <taxon>Bacteria</taxon>
        <taxon>Bacillati</taxon>
        <taxon>Armatimonadota</taxon>
        <taxon>Armatimonadota incertae sedis</taxon>
        <taxon>Candidatus Nitrosymbiomonas</taxon>
    </lineage>
</organism>
<dbReference type="PANTHER" id="PTHR14087:SF7">
    <property type="entry name" value="THYMOCYTE NUCLEAR PROTEIN 1"/>
    <property type="match status" value="1"/>
</dbReference>
<gene>
    <name evidence="2" type="ORF">NPRO_19060</name>
</gene>
<dbReference type="KEGG" id="npy:NPRO_19060"/>
<dbReference type="Proteomes" id="UP000662873">
    <property type="component" value="Chromosome"/>
</dbReference>
<proteinExistence type="predicted"/>
<dbReference type="InterPro" id="IPR052181">
    <property type="entry name" value="5hmC_binding"/>
</dbReference>
<sequence length="178" mass="20021">MSPGDSLCEGKGDIGFGHALWTILSRMRSWLMKSEPDCYGIDDLEREGVGMWEGCRNYTVRNFLRDSMAVGDRAFFYHSNAAPTGIVGWMEVASEAYPDPTQFDPKSEYFDPKATPESPRWYARDMRFRERFRGVVTLAQLKATPGLEDMAVTKKGQMLSITPVTDAEWEIVMGLASG</sequence>
<dbReference type="Gene3D" id="3.10.590.10">
    <property type="entry name" value="ph1033 like domains"/>
    <property type="match status" value="1"/>
</dbReference>
<dbReference type="PANTHER" id="PTHR14087">
    <property type="entry name" value="THYMOCYTE NUCLEAR PROTEIN 1"/>
    <property type="match status" value="1"/>
</dbReference>
<name>A0A809SAH4_9BACT</name>
<protein>
    <submittedName>
        <fullName evidence="2">EVE domain-containing protein</fullName>
    </submittedName>
</protein>
<dbReference type="AlphaFoldDB" id="A0A809SAH4"/>
<dbReference type="CDD" id="cd21133">
    <property type="entry name" value="EVE"/>
    <property type="match status" value="1"/>
</dbReference>
<evidence type="ECO:0000313" key="3">
    <source>
        <dbReference type="Proteomes" id="UP000662873"/>
    </source>
</evidence>
<dbReference type="EMBL" id="AP021858">
    <property type="protein sequence ID" value="BBO24311.1"/>
    <property type="molecule type" value="Genomic_DNA"/>
</dbReference>
<dbReference type="InterPro" id="IPR047197">
    <property type="entry name" value="THYN1-like_EVE"/>
</dbReference>
<evidence type="ECO:0000259" key="1">
    <source>
        <dbReference type="Pfam" id="PF01878"/>
    </source>
</evidence>
<evidence type="ECO:0000313" key="2">
    <source>
        <dbReference type="EMBL" id="BBO24311.1"/>
    </source>
</evidence>
<dbReference type="Pfam" id="PF01878">
    <property type="entry name" value="EVE"/>
    <property type="match status" value="1"/>
</dbReference>
<dbReference type="InterPro" id="IPR002740">
    <property type="entry name" value="EVE_domain"/>
</dbReference>
<accession>A0A809SAH4</accession>
<dbReference type="SUPFAM" id="SSF88697">
    <property type="entry name" value="PUA domain-like"/>
    <property type="match status" value="1"/>
</dbReference>
<reference evidence="2" key="1">
    <citation type="journal article" name="DNA Res.">
        <title>The physiological potential of anammox bacteria as revealed by their core genome structure.</title>
        <authorList>
            <person name="Okubo T."/>
            <person name="Toyoda A."/>
            <person name="Fukuhara K."/>
            <person name="Uchiyama I."/>
            <person name="Harigaya Y."/>
            <person name="Kuroiwa M."/>
            <person name="Suzuki T."/>
            <person name="Murakami Y."/>
            <person name="Suwa Y."/>
            <person name="Takami H."/>
        </authorList>
    </citation>
    <scope>NUCLEOTIDE SEQUENCE</scope>
    <source>
        <strain evidence="2">317325-2</strain>
    </source>
</reference>
<dbReference type="InterPro" id="IPR015947">
    <property type="entry name" value="PUA-like_sf"/>
</dbReference>